<dbReference type="AlphaFoldDB" id="A0A0A2F3Y5"/>
<comment type="caution">
    <text evidence="2">The sequence shown here is derived from an EMBL/GenBank/DDBJ whole genome shotgun (WGS) entry which is preliminary data.</text>
</comment>
<dbReference type="RefSeq" id="WP_039425901.1">
    <property type="nucleotide sequence ID" value="NZ_JRAK01000122.1"/>
</dbReference>
<dbReference type="Gene3D" id="2.60.120.200">
    <property type="match status" value="1"/>
</dbReference>
<gene>
    <name evidence="2" type="ORF">HR15_09105</name>
</gene>
<dbReference type="PATRIC" id="fig|111105.18.peg.725"/>
<evidence type="ECO:0000313" key="3">
    <source>
        <dbReference type="Proteomes" id="UP000030146"/>
    </source>
</evidence>
<dbReference type="InterPro" id="IPR011628">
    <property type="entry name" value="Cleaved_adhesin"/>
</dbReference>
<name>A0A0A2F3Y5_9PORP</name>
<feature type="domain" description="Cleaved adhesin" evidence="1">
    <location>
        <begin position="10"/>
        <end position="86"/>
    </location>
</feature>
<evidence type="ECO:0000259" key="1">
    <source>
        <dbReference type="Pfam" id="PF07675"/>
    </source>
</evidence>
<accession>A0A0A2F3Y5</accession>
<keyword evidence="3" id="KW-1185">Reference proteome</keyword>
<dbReference type="NCBIfam" id="NF038128">
    <property type="entry name" value="choice_anch_J"/>
    <property type="match status" value="1"/>
</dbReference>
<dbReference type="Proteomes" id="UP000030146">
    <property type="component" value="Unassembled WGS sequence"/>
</dbReference>
<reference evidence="2 3" key="1">
    <citation type="submission" date="2014-08" db="EMBL/GenBank/DDBJ databases">
        <title>Porphyromonas gulae strain:COT-052_OH3439 Genome sequencing.</title>
        <authorList>
            <person name="Wallis C."/>
            <person name="Deusch O."/>
            <person name="O'Flynn C."/>
            <person name="Davis I."/>
            <person name="Jospin G."/>
            <person name="Darling A.E."/>
            <person name="Coil D.A."/>
            <person name="Alexiev A."/>
            <person name="Horsfall A."/>
            <person name="Kirkwood N."/>
            <person name="Harris S."/>
            <person name="Eisen J.A."/>
        </authorList>
    </citation>
    <scope>NUCLEOTIDE SEQUENCE [LARGE SCALE GENOMIC DNA]</scope>
    <source>
        <strain evidence="3">COT-052 OH3439</strain>
    </source>
</reference>
<proteinExistence type="predicted"/>
<organism evidence="2 3">
    <name type="scientific">Porphyromonas gulae</name>
    <dbReference type="NCBI Taxonomy" id="111105"/>
    <lineage>
        <taxon>Bacteria</taxon>
        <taxon>Pseudomonadati</taxon>
        <taxon>Bacteroidota</taxon>
        <taxon>Bacteroidia</taxon>
        <taxon>Bacteroidales</taxon>
        <taxon>Porphyromonadaceae</taxon>
        <taxon>Porphyromonas</taxon>
    </lineage>
</organism>
<dbReference type="Pfam" id="PF07675">
    <property type="entry name" value="Cleaved_Adhesin"/>
    <property type="match status" value="1"/>
</dbReference>
<dbReference type="EMBL" id="JRAK01000122">
    <property type="protein sequence ID" value="KGN85741.1"/>
    <property type="molecule type" value="Genomic_DNA"/>
</dbReference>
<protein>
    <recommendedName>
        <fullName evidence="1">Cleaved adhesin domain-containing protein</fullName>
    </recommendedName>
</protein>
<evidence type="ECO:0000313" key="2">
    <source>
        <dbReference type="EMBL" id="KGN85741.1"/>
    </source>
</evidence>
<sequence length="89" mass="9711">MAQGVTLPYLEGFDQGIPSTWTIKDADGDGWCWILGVPTSFQNTQHGNGMVVSFSWSGGQPLRPDNWLISPVVTGATAVRYYVAVHRIS</sequence>